<organism evidence="2 3">
    <name type="scientific">Trypanosoma congolense (strain IL3000)</name>
    <dbReference type="NCBI Taxonomy" id="1068625"/>
    <lineage>
        <taxon>Eukaryota</taxon>
        <taxon>Discoba</taxon>
        <taxon>Euglenozoa</taxon>
        <taxon>Kinetoplastea</taxon>
        <taxon>Metakinetoplastina</taxon>
        <taxon>Trypanosomatida</taxon>
        <taxon>Trypanosomatidae</taxon>
        <taxon>Trypanosoma</taxon>
        <taxon>Nannomonas</taxon>
    </lineage>
</organism>
<feature type="transmembrane region" description="Helical" evidence="1">
    <location>
        <begin position="58"/>
        <end position="78"/>
    </location>
</feature>
<comment type="caution">
    <text evidence="2">The sequence shown here is derived from an EMBL/GenBank/DDBJ whole genome shotgun (WGS) entry which is preliminary data.</text>
</comment>
<proteinExistence type="predicted"/>
<dbReference type="VEuPathDB" id="TriTrypDB:TcIL3000_0_36960"/>
<reference evidence="2 3" key="2">
    <citation type="journal article" date="2012" name="Proc. Natl. Acad. Sci. U.S.A.">
        <title>Antigenic diversity is generated by distinct evolutionary mechanisms in African trypanosome species.</title>
        <authorList>
            <person name="Jackson A.P."/>
            <person name="Berry A."/>
            <person name="Aslett M."/>
            <person name="Allison H.C."/>
            <person name="Burton P."/>
            <person name="Vavrova-Anderson J."/>
            <person name="Brown R."/>
            <person name="Browne H."/>
            <person name="Corton N."/>
            <person name="Hauser H."/>
            <person name="Gamble J."/>
            <person name="Gilderthorp R."/>
            <person name="Marcello L."/>
            <person name="McQuillan J."/>
            <person name="Otto T.D."/>
            <person name="Quail M.A."/>
            <person name="Sanders M.J."/>
            <person name="van Tonder A."/>
            <person name="Ginger M.L."/>
            <person name="Field M.C."/>
            <person name="Barry J.D."/>
            <person name="Hertz-Fowler C."/>
            <person name="Berriman M."/>
        </authorList>
    </citation>
    <scope>NUCLEOTIDE SEQUENCE [LARGE SCALE GENOMIC DNA]</scope>
    <source>
        <strain evidence="2 3">IL3000</strain>
    </source>
</reference>
<dbReference type="AlphaFoldDB" id="F9W6P8"/>
<evidence type="ECO:0000313" key="2">
    <source>
        <dbReference type="EMBL" id="CCD12855.1"/>
    </source>
</evidence>
<keyword evidence="1" id="KW-0812">Transmembrane</keyword>
<keyword evidence="1" id="KW-1133">Transmembrane helix</keyword>
<dbReference type="Proteomes" id="UP000000702">
    <property type="component" value="Unassembled WGS sequence"/>
</dbReference>
<evidence type="ECO:0000313" key="3">
    <source>
        <dbReference type="Proteomes" id="UP000000702"/>
    </source>
</evidence>
<name>F9W6P8_TRYCI</name>
<gene>
    <name evidence="2" type="ORF">TCIL3000_0_36960</name>
</gene>
<sequence>MVEQFLVFFASWYTHIRLTSFSELCVYLNLNLVVSLSFFFSPRFFLFHCVFKGRVATLSVSATLFGTRLVLFFVWLHLRFRPLCLRVSVCEACLVACLSALERVVVVVEKCCYDKERERRVRSESECVFRGTLEKVGKGKRVTVVSAADEVKKILFFFFGCDGV</sequence>
<protein>
    <submittedName>
        <fullName evidence="2">WGS project CAEQ00000000 data, annotated contig 1499</fullName>
    </submittedName>
</protein>
<feature type="transmembrane region" description="Helical" evidence="1">
    <location>
        <begin position="26"/>
        <end position="46"/>
    </location>
</feature>
<dbReference type="EMBL" id="CAEQ01000907">
    <property type="protein sequence ID" value="CCD12855.1"/>
    <property type="molecule type" value="Genomic_DNA"/>
</dbReference>
<evidence type="ECO:0000256" key="1">
    <source>
        <dbReference type="SAM" id="Phobius"/>
    </source>
</evidence>
<reference evidence="3" key="1">
    <citation type="submission" date="2011-07" db="EMBL/GenBank/DDBJ databases">
        <title>Divergent evolution of antigenic variation in African trypanosomes.</title>
        <authorList>
            <person name="Jackson A.P."/>
            <person name="Berry A."/>
            <person name="Allison H.C."/>
            <person name="Burton P."/>
            <person name="Anderson J."/>
            <person name="Aslett M."/>
            <person name="Brown R."/>
            <person name="Corton N."/>
            <person name="Harris D."/>
            <person name="Hauser H."/>
            <person name="Gamble J."/>
            <person name="Gilderthorp R."/>
            <person name="McQuillan J."/>
            <person name="Quail M.A."/>
            <person name="Sanders M."/>
            <person name="Van Tonder A."/>
            <person name="Ginger M.L."/>
            <person name="Donelson J.E."/>
            <person name="Field M.C."/>
            <person name="Barry J.D."/>
            <person name="Berriman M."/>
            <person name="Hertz-Fowler C."/>
        </authorList>
    </citation>
    <scope>NUCLEOTIDE SEQUENCE [LARGE SCALE GENOMIC DNA]</scope>
    <source>
        <strain evidence="3">IL3000</strain>
    </source>
</reference>
<keyword evidence="1" id="KW-0472">Membrane</keyword>
<keyword evidence="3" id="KW-1185">Reference proteome</keyword>
<accession>F9W6P8</accession>